<dbReference type="EMBL" id="BLAB01000001">
    <property type="protein sequence ID" value="GER93957.1"/>
    <property type="molecule type" value="Genomic_DNA"/>
</dbReference>
<dbReference type="InterPro" id="IPR013693">
    <property type="entry name" value="SpoIID/LytB_N"/>
</dbReference>
<dbReference type="GO" id="GO:0030288">
    <property type="term" value="C:outer membrane-bounded periplasmic space"/>
    <property type="evidence" value="ECO:0007669"/>
    <property type="project" value="TreeGrafter"/>
</dbReference>
<organism evidence="2">
    <name type="scientific">hot springs metagenome</name>
    <dbReference type="NCBI Taxonomy" id="433727"/>
    <lineage>
        <taxon>unclassified sequences</taxon>
        <taxon>metagenomes</taxon>
        <taxon>ecological metagenomes</taxon>
    </lineage>
</organism>
<evidence type="ECO:0000313" key="2">
    <source>
        <dbReference type="EMBL" id="GER93957.1"/>
    </source>
</evidence>
<dbReference type="NCBIfam" id="TIGR02669">
    <property type="entry name" value="SpoIID_LytB"/>
    <property type="match status" value="1"/>
</dbReference>
<evidence type="ECO:0000259" key="1">
    <source>
        <dbReference type="Pfam" id="PF08486"/>
    </source>
</evidence>
<dbReference type="Pfam" id="PF08486">
    <property type="entry name" value="SpoIID"/>
    <property type="match status" value="1"/>
</dbReference>
<dbReference type="GO" id="GO:0030435">
    <property type="term" value="P:sporulation resulting in formation of a cellular spore"/>
    <property type="evidence" value="ECO:0007669"/>
    <property type="project" value="InterPro"/>
</dbReference>
<dbReference type="InterPro" id="IPR051922">
    <property type="entry name" value="Bact_Sporulation_Assoc"/>
</dbReference>
<proteinExistence type="predicted"/>
<reference evidence="2" key="1">
    <citation type="submission" date="2019-10" db="EMBL/GenBank/DDBJ databases">
        <title>Metagenomic sequencing of thiosulfate-disproportionating enrichment culture.</title>
        <authorList>
            <person name="Umezawa K."/>
            <person name="Kojima H."/>
            <person name="Fukui M."/>
        </authorList>
    </citation>
    <scope>NUCLEOTIDE SEQUENCE</scope>
    <source>
        <strain evidence="2">45J</strain>
    </source>
</reference>
<dbReference type="InterPro" id="IPR013486">
    <property type="entry name" value="SpoIID/LytB"/>
</dbReference>
<dbReference type="PANTHER" id="PTHR30032">
    <property type="entry name" value="N-ACETYLMURAMOYL-L-ALANINE AMIDASE-RELATED"/>
    <property type="match status" value="1"/>
</dbReference>
<name>A0A5J4L590_9ZZZZ</name>
<gene>
    <name evidence="2" type="ORF">A45J_1715</name>
</gene>
<comment type="caution">
    <text evidence="2">The sequence shown here is derived from an EMBL/GenBank/DDBJ whole genome shotgun (WGS) entry which is preliminary data.</text>
</comment>
<sequence>MGNRQWVIGNEQWIKKVLLFFLLFVFLSLTPIAYCLSPITLFAEPTIRVLLVDGKNAKIPKKDEKIQRSGNANGEVFLSGLKYSGFIEVWKGEKGLYIINEIPLEDYIKGVVASEVGNSWDIEALKAQAVVARTYALYQKLNSNGKLPYHLTSSVLHQVYKTGNVPDNIAKAVNETRGEILTYEGKPIAAYYHSTSGGMTEDPIEVFGKSYPYLKPVETTCELSPYFMWEKRIPVSDIESALNMAGIKEIIIDGLTVSNRVRNFKIITEDGEYKILAKELRKNLGWDRLPSTMITSITKDGNFYIFEGKGYGHGVGMCQWTALDMAKKGMNYRDILSKFYPGTTIELYNEDVIAKDGVHK</sequence>
<feature type="domain" description="Sporulation stage II protein D amidase enhancer LytB N-terminal" evidence="1">
    <location>
        <begin position="94"/>
        <end position="183"/>
    </location>
</feature>
<protein>
    <recommendedName>
        <fullName evidence="1">Sporulation stage II protein D amidase enhancer LytB N-terminal domain-containing protein</fullName>
    </recommendedName>
</protein>
<dbReference type="PANTHER" id="PTHR30032:SF4">
    <property type="entry name" value="AMIDASE ENHANCER"/>
    <property type="match status" value="1"/>
</dbReference>
<accession>A0A5J4L590</accession>
<dbReference type="AlphaFoldDB" id="A0A5J4L590"/>